<keyword evidence="1" id="KW-0812">Transmembrane</keyword>
<keyword evidence="3" id="KW-1185">Reference proteome</keyword>
<dbReference type="NCBIfam" id="TIGR02532">
    <property type="entry name" value="IV_pilin_GFxxxE"/>
    <property type="match status" value="1"/>
</dbReference>
<reference evidence="2" key="1">
    <citation type="submission" date="2013-01" db="EMBL/GenBank/DDBJ databases">
        <title>Genome draft of Hydrogenophaga taeniospiralis 2K1.</title>
        <authorList>
            <person name="Gomila M."/>
            <person name="Lalucat J."/>
        </authorList>
    </citation>
    <scope>NUCLEOTIDE SEQUENCE</scope>
    <source>
        <strain evidence="2">CCUG 15921</strain>
    </source>
</reference>
<dbReference type="InterPro" id="IPR012902">
    <property type="entry name" value="N_methyl_site"/>
</dbReference>
<protein>
    <submittedName>
        <fullName evidence="2">General secretion pathway protein H</fullName>
    </submittedName>
</protein>
<evidence type="ECO:0000313" key="3">
    <source>
        <dbReference type="Proteomes" id="UP001152876"/>
    </source>
</evidence>
<dbReference type="AlphaFoldDB" id="A0A9X4S806"/>
<proteinExistence type="predicted"/>
<evidence type="ECO:0000256" key="1">
    <source>
        <dbReference type="SAM" id="Phobius"/>
    </source>
</evidence>
<name>A0A9X4S806_9BURK</name>
<dbReference type="InterPro" id="IPR045584">
    <property type="entry name" value="Pilin-like"/>
</dbReference>
<dbReference type="PROSITE" id="PS00409">
    <property type="entry name" value="PROKAR_NTER_METHYL"/>
    <property type="match status" value="1"/>
</dbReference>
<dbReference type="RefSeq" id="WP_068173857.1">
    <property type="nucleotide sequence ID" value="NZ_AOGK01000004.1"/>
</dbReference>
<comment type="caution">
    <text evidence="2">The sequence shown here is derived from an EMBL/GenBank/DDBJ whole genome shotgun (WGS) entry which is preliminary data.</text>
</comment>
<sequence>MSGKRLQAHGSRGFTLLELMVVVSIVALATAGVSFALRDNDATLLEREGLRLSALLESARAQSRTSGVAVLWRGSDQGFEFIGHAVREGSPLAGARSWLQPDTHPQITQPVGAETLTLGPEPLIAAQRLVIQQGERRLTLATDGLAPFKVVPEEPVP</sequence>
<evidence type="ECO:0000313" key="2">
    <source>
        <dbReference type="EMBL" id="MDG5974780.1"/>
    </source>
</evidence>
<accession>A0A9X4S806</accession>
<keyword evidence="1" id="KW-1133">Transmembrane helix</keyword>
<feature type="transmembrane region" description="Helical" evidence="1">
    <location>
        <begin position="12"/>
        <end position="37"/>
    </location>
</feature>
<organism evidence="2 3">
    <name type="scientific">Hydrogenophaga taeniospiralis CCUG 15921</name>
    <dbReference type="NCBI Taxonomy" id="1281780"/>
    <lineage>
        <taxon>Bacteria</taxon>
        <taxon>Pseudomonadati</taxon>
        <taxon>Pseudomonadota</taxon>
        <taxon>Betaproteobacteria</taxon>
        <taxon>Burkholderiales</taxon>
        <taxon>Comamonadaceae</taxon>
        <taxon>Hydrogenophaga</taxon>
    </lineage>
</organism>
<gene>
    <name evidence="2" type="ORF">H010_05915</name>
</gene>
<dbReference type="SUPFAM" id="SSF54523">
    <property type="entry name" value="Pili subunits"/>
    <property type="match status" value="1"/>
</dbReference>
<keyword evidence="1" id="KW-0472">Membrane</keyword>
<dbReference type="Pfam" id="PF07963">
    <property type="entry name" value="N_methyl"/>
    <property type="match status" value="1"/>
</dbReference>
<dbReference type="EMBL" id="AOGK01000004">
    <property type="protein sequence ID" value="MDG5974780.1"/>
    <property type="molecule type" value="Genomic_DNA"/>
</dbReference>
<dbReference type="Proteomes" id="UP001152876">
    <property type="component" value="Unassembled WGS sequence"/>
</dbReference>